<accession>A0A7S1TUP1</accession>
<keyword evidence="2" id="KW-0812">Transmembrane</keyword>
<sequence length="213" mass="24254">MFARTPRSADLRALESDLRVVITLKENGKVESSHGPLSPLPRALKHVMDFSVWRGMMTDIANSQRQYDNVSDWSGRLYGLTFFGLVFSWVCLSNFTINGVPRIWSKPVMKLITFFGVTVFFCIVDYFALKHHVSNIEDMVERYHHEGRDNYLISAYRKCGYICAIFIDVPPPHLATGPRSNPAARTAKPRHMPPLPPNRGANKKDDDVDPFNL</sequence>
<gene>
    <name evidence="3" type="ORF">PPAR1163_LOCUS5563</name>
</gene>
<reference evidence="3" key="1">
    <citation type="submission" date="2021-01" db="EMBL/GenBank/DDBJ databases">
        <authorList>
            <person name="Corre E."/>
            <person name="Pelletier E."/>
            <person name="Niang G."/>
            <person name="Scheremetjew M."/>
            <person name="Finn R."/>
            <person name="Kale V."/>
            <person name="Holt S."/>
            <person name="Cochrane G."/>
            <person name="Meng A."/>
            <person name="Brown T."/>
            <person name="Cohen L."/>
        </authorList>
    </citation>
    <scope>NUCLEOTIDE SEQUENCE</scope>
    <source>
        <strain evidence="3">CCMP2877</strain>
    </source>
</reference>
<protein>
    <submittedName>
        <fullName evidence="3">Uncharacterized protein</fullName>
    </submittedName>
</protein>
<feature type="transmembrane region" description="Helical" evidence="2">
    <location>
        <begin position="109"/>
        <end position="129"/>
    </location>
</feature>
<evidence type="ECO:0000256" key="1">
    <source>
        <dbReference type="SAM" id="MobiDB-lite"/>
    </source>
</evidence>
<name>A0A7S1TUP1_9STRA</name>
<evidence type="ECO:0000256" key="2">
    <source>
        <dbReference type="SAM" id="Phobius"/>
    </source>
</evidence>
<feature type="region of interest" description="Disordered" evidence="1">
    <location>
        <begin position="177"/>
        <end position="213"/>
    </location>
</feature>
<organism evidence="3">
    <name type="scientific">Phaeomonas parva</name>
    <dbReference type="NCBI Taxonomy" id="124430"/>
    <lineage>
        <taxon>Eukaryota</taxon>
        <taxon>Sar</taxon>
        <taxon>Stramenopiles</taxon>
        <taxon>Ochrophyta</taxon>
        <taxon>Pinguiophyceae</taxon>
        <taxon>Pinguiochrysidales</taxon>
        <taxon>Pinguiochrysidaceae</taxon>
        <taxon>Phaeomonas</taxon>
    </lineage>
</organism>
<keyword evidence="2" id="KW-1133">Transmembrane helix</keyword>
<evidence type="ECO:0000313" key="3">
    <source>
        <dbReference type="EMBL" id="CAD9247211.1"/>
    </source>
</evidence>
<keyword evidence="2" id="KW-0472">Membrane</keyword>
<feature type="transmembrane region" description="Helical" evidence="2">
    <location>
        <begin position="77"/>
        <end position="97"/>
    </location>
</feature>
<dbReference type="AlphaFoldDB" id="A0A7S1TUP1"/>
<proteinExistence type="predicted"/>
<dbReference type="EMBL" id="HBGJ01008811">
    <property type="protein sequence ID" value="CAD9247211.1"/>
    <property type="molecule type" value="Transcribed_RNA"/>
</dbReference>